<keyword evidence="6" id="KW-0964">Secreted</keyword>
<dbReference type="EMBL" id="GL377586">
    <property type="protein sequence ID" value="EFJ25804.1"/>
    <property type="molecule type" value="Genomic_DNA"/>
</dbReference>
<dbReference type="OMA" id="ELDGCVW"/>
<dbReference type="PIRSF" id="PIRSF005604">
    <property type="entry name" value="XET"/>
    <property type="match status" value="1"/>
</dbReference>
<gene>
    <name evidence="8" type="ORF">SELMODRAFT_56616</name>
</gene>
<evidence type="ECO:0000256" key="6">
    <source>
        <dbReference type="RuleBase" id="RU361120"/>
    </source>
</evidence>
<proteinExistence type="inferred from homology"/>
<feature type="non-terminal residue" evidence="8">
    <location>
        <position position="254"/>
    </location>
</feature>
<dbReference type="PANTHER" id="PTHR31062">
    <property type="entry name" value="XYLOGLUCAN ENDOTRANSGLUCOSYLASE/HYDROLASE PROTEIN 8-RELATED"/>
    <property type="match status" value="1"/>
</dbReference>
<dbReference type="InterPro" id="IPR000757">
    <property type="entry name" value="Beta-glucanase-like"/>
</dbReference>
<dbReference type="InterPro" id="IPR044791">
    <property type="entry name" value="Beta-glucanase/XTH"/>
</dbReference>
<keyword evidence="6" id="KW-0052">Apoplast</keyword>
<keyword evidence="1 6" id="KW-0808">Transferase</keyword>
<feature type="active site" description="Proton donor" evidence="5">
    <location>
        <position position="82"/>
    </location>
</feature>
<keyword evidence="9" id="KW-1185">Reference proteome</keyword>
<keyword evidence="6" id="KW-0961">Cell wall biogenesis/degradation</keyword>
<comment type="similarity">
    <text evidence="6">Belongs to the glycosyl hydrolase 16 family.</text>
</comment>
<accession>D8RQ67</accession>
<evidence type="ECO:0000256" key="3">
    <source>
        <dbReference type="ARBA" id="ARBA00023157"/>
    </source>
</evidence>
<dbReference type="Proteomes" id="UP000001514">
    <property type="component" value="Unassembled WGS sequence"/>
</dbReference>
<comment type="PTM">
    <text evidence="6">Contains at least one intrachain disulfide bond essential for its enzymatic activity.</text>
</comment>
<comment type="subcellular location">
    <subcellularLocation>
        <location evidence="6">Secreted</location>
        <location evidence="6">Cell wall</location>
    </subcellularLocation>
    <subcellularLocation>
        <location evidence="6">Secreted</location>
        <location evidence="6">Extracellular space</location>
        <location evidence="6">Apoplast</location>
    </subcellularLocation>
</comment>
<evidence type="ECO:0000256" key="4">
    <source>
        <dbReference type="ARBA" id="ARBA00023295"/>
    </source>
</evidence>
<dbReference type="KEGG" id="smo:SELMODRAFT_56616"/>
<dbReference type="HOGENOM" id="CLU_048041_1_3_1"/>
<dbReference type="GO" id="GO:0042546">
    <property type="term" value="P:cell wall biogenesis"/>
    <property type="evidence" value="ECO:0007669"/>
    <property type="project" value="InterPro"/>
</dbReference>
<keyword evidence="2 6" id="KW-0378">Hydrolase</keyword>
<dbReference type="SUPFAM" id="SSF49899">
    <property type="entry name" value="Concanavalin A-like lectins/glucanases"/>
    <property type="match status" value="1"/>
</dbReference>
<feature type="active site" description="Nucleophile" evidence="5">
    <location>
        <position position="78"/>
    </location>
</feature>
<dbReference type="InParanoid" id="D8RQ67"/>
<evidence type="ECO:0000256" key="5">
    <source>
        <dbReference type="PIRSR" id="PIRSR005604-1"/>
    </source>
</evidence>
<name>D8RQ67_SELML</name>
<dbReference type="Gene3D" id="2.60.120.200">
    <property type="match status" value="1"/>
</dbReference>
<evidence type="ECO:0000256" key="1">
    <source>
        <dbReference type="ARBA" id="ARBA00022679"/>
    </source>
</evidence>
<dbReference type="Gramene" id="EFJ25804">
    <property type="protein sequence ID" value="EFJ25804"/>
    <property type="gene ID" value="SELMODRAFT_56616"/>
</dbReference>
<dbReference type="GO" id="GO:0048046">
    <property type="term" value="C:apoplast"/>
    <property type="evidence" value="ECO:0007669"/>
    <property type="project" value="UniProtKB-SubCell"/>
</dbReference>
<dbReference type="eggNOG" id="ENOG502QURN">
    <property type="taxonomic scope" value="Eukaryota"/>
</dbReference>
<dbReference type="InterPro" id="IPR013320">
    <property type="entry name" value="ConA-like_dom_sf"/>
</dbReference>
<evidence type="ECO:0000313" key="8">
    <source>
        <dbReference type="EMBL" id="EFJ25804.1"/>
    </source>
</evidence>
<feature type="domain" description="GH16" evidence="7">
    <location>
        <begin position="1"/>
        <end position="192"/>
    </location>
</feature>
<organism evidence="9">
    <name type="scientific">Selaginella moellendorffii</name>
    <name type="common">Spikemoss</name>
    <dbReference type="NCBI Taxonomy" id="88036"/>
    <lineage>
        <taxon>Eukaryota</taxon>
        <taxon>Viridiplantae</taxon>
        <taxon>Streptophyta</taxon>
        <taxon>Embryophyta</taxon>
        <taxon>Tracheophyta</taxon>
        <taxon>Lycopodiopsida</taxon>
        <taxon>Selaginellales</taxon>
        <taxon>Selaginellaceae</taxon>
        <taxon>Selaginella</taxon>
    </lineage>
</organism>
<dbReference type="STRING" id="88036.D8RQ67"/>
<comment type="function">
    <text evidence="6">Catalyzes xyloglucan endohydrolysis (XEH) and/or endotransglycosylation (XET). Cleaves and religates xyloglucan polymers, an essential constituent of the primary cell wall, and thereby participates in cell wall construction of growing tissues.</text>
</comment>
<reference evidence="8 9" key="1">
    <citation type="journal article" date="2011" name="Science">
        <title>The Selaginella genome identifies genetic changes associated with the evolution of vascular plants.</title>
        <authorList>
            <person name="Banks J.A."/>
            <person name="Nishiyama T."/>
            <person name="Hasebe M."/>
            <person name="Bowman J.L."/>
            <person name="Gribskov M."/>
            <person name="dePamphilis C."/>
            <person name="Albert V.A."/>
            <person name="Aono N."/>
            <person name="Aoyama T."/>
            <person name="Ambrose B.A."/>
            <person name="Ashton N.W."/>
            <person name="Axtell M.J."/>
            <person name="Barker E."/>
            <person name="Barker M.S."/>
            <person name="Bennetzen J.L."/>
            <person name="Bonawitz N.D."/>
            <person name="Chapple C."/>
            <person name="Cheng C."/>
            <person name="Correa L.G."/>
            <person name="Dacre M."/>
            <person name="DeBarry J."/>
            <person name="Dreyer I."/>
            <person name="Elias M."/>
            <person name="Engstrom E.M."/>
            <person name="Estelle M."/>
            <person name="Feng L."/>
            <person name="Finet C."/>
            <person name="Floyd S.K."/>
            <person name="Frommer W.B."/>
            <person name="Fujita T."/>
            <person name="Gramzow L."/>
            <person name="Gutensohn M."/>
            <person name="Harholt J."/>
            <person name="Hattori M."/>
            <person name="Heyl A."/>
            <person name="Hirai T."/>
            <person name="Hiwatashi Y."/>
            <person name="Ishikawa M."/>
            <person name="Iwata M."/>
            <person name="Karol K.G."/>
            <person name="Koehler B."/>
            <person name="Kolukisaoglu U."/>
            <person name="Kubo M."/>
            <person name="Kurata T."/>
            <person name="Lalonde S."/>
            <person name="Li K."/>
            <person name="Li Y."/>
            <person name="Litt A."/>
            <person name="Lyons E."/>
            <person name="Manning G."/>
            <person name="Maruyama T."/>
            <person name="Michael T.P."/>
            <person name="Mikami K."/>
            <person name="Miyazaki S."/>
            <person name="Morinaga S."/>
            <person name="Murata T."/>
            <person name="Mueller-Roeber B."/>
            <person name="Nelson D.R."/>
            <person name="Obara M."/>
            <person name="Oguri Y."/>
            <person name="Olmstead R.G."/>
            <person name="Onodera N."/>
            <person name="Petersen B.L."/>
            <person name="Pils B."/>
            <person name="Prigge M."/>
            <person name="Rensing S.A."/>
            <person name="Riano-Pachon D.M."/>
            <person name="Roberts A.W."/>
            <person name="Sato Y."/>
            <person name="Scheller H.V."/>
            <person name="Schulz B."/>
            <person name="Schulz C."/>
            <person name="Shakirov E.V."/>
            <person name="Shibagaki N."/>
            <person name="Shinohara N."/>
            <person name="Shippen D.E."/>
            <person name="Soerensen I."/>
            <person name="Sotooka R."/>
            <person name="Sugimoto N."/>
            <person name="Sugita M."/>
            <person name="Sumikawa N."/>
            <person name="Tanurdzic M."/>
            <person name="Theissen G."/>
            <person name="Ulvskov P."/>
            <person name="Wakazuki S."/>
            <person name="Weng J.K."/>
            <person name="Willats W.W."/>
            <person name="Wipf D."/>
            <person name="Wolf P.G."/>
            <person name="Yang L."/>
            <person name="Zimmer A.D."/>
            <person name="Zhu Q."/>
            <person name="Mitros T."/>
            <person name="Hellsten U."/>
            <person name="Loque D."/>
            <person name="Otillar R."/>
            <person name="Salamov A."/>
            <person name="Schmutz J."/>
            <person name="Shapiro H."/>
            <person name="Lindquist E."/>
            <person name="Lucas S."/>
            <person name="Rokhsar D."/>
            <person name="Grigoriev I.V."/>
        </authorList>
    </citation>
    <scope>NUCLEOTIDE SEQUENCE [LARGE SCALE GENOMIC DNA]</scope>
</reference>
<keyword evidence="4 6" id="KW-0326">Glycosidase</keyword>
<evidence type="ECO:0000259" key="7">
    <source>
        <dbReference type="PROSITE" id="PS51762"/>
    </source>
</evidence>
<dbReference type="EC" id="2.4.1.207" evidence="6"/>
<dbReference type="InterPro" id="IPR016455">
    <property type="entry name" value="XTH"/>
</dbReference>
<dbReference type="OrthoDB" id="4781at2759"/>
<dbReference type="InterPro" id="IPR010713">
    <property type="entry name" value="XET_C"/>
</dbReference>
<dbReference type="GO" id="GO:0016762">
    <property type="term" value="F:xyloglucan:xyloglucosyl transferase activity"/>
    <property type="evidence" value="ECO:0007669"/>
    <property type="project" value="UniProtKB-EC"/>
</dbReference>
<sequence>FRDAYSILWGHSNANELEDGKSIQLVLDRHSGSGFKSKEAFQGGFFSASIKLPSNYTAGVVTAFYASNSDKFPDRHDEIDFEFLGVVPGMPYVLQTNVYGNGSVRTGREERIRLWFDPSLEFHRYSVFWNQHHIVFFVDDVPIRQMIKTKEAEDYPCKPMSVLATIWDGSNWATSGGKFPVDYNRAPFVASFTGLKLFRDSSVYSINYRISEGEFGKQGLSGTQKSRLAWVRRKFLSYSYCNDKMRYPKPLPEC</sequence>
<dbReference type="GO" id="GO:0010411">
    <property type="term" value="P:xyloglucan metabolic process"/>
    <property type="evidence" value="ECO:0007669"/>
    <property type="project" value="InterPro"/>
</dbReference>
<dbReference type="Pfam" id="PF06955">
    <property type="entry name" value="XET_C"/>
    <property type="match status" value="1"/>
</dbReference>
<evidence type="ECO:0000313" key="9">
    <source>
        <dbReference type="Proteomes" id="UP000001514"/>
    </source>
</evidence>
<keyword evidence="6" id="KW-0134">Cell wall</keyword>
<feature type="non-terminal residue" evidence="8">
    <location>
        <position position="1"/>
    </location>
</feature>
<dbReference type="PROSITE" id="PS51762">
    <property type="entry name" value="GH16_2"/>
    <property type="match status" value="1"/>
</dbReference>
<dbReference type="GO" id="GO:0071555">
    <property type="term" value="P:cell wall organization"/>
    <property type="evidence" value="ECO:0007669"/>
    <property type="project" value="UniProtKB-KW"/>
</dbReference>
<dbReference type="GO" id="GO:0004553">
    <property type="term" value="F:hydrolase activity, hydrolyzing O-glycosyl compounds"/>
    <property type="evidence" value="ECO:0007669"/>
    <property type="project" value="InterPro"/>
</dbReference>
<protein>
    <recommendedName>
        <fullName evidence="6">Xyloglucan endotransglucosylase/hydrolase</fullName>
        <ecNumber evidence="6">2.4.1.207</ecNumber>
    </recommendedName>
</protein>
<evidence type="ECO:0000256" key="2">
    <source>
        <dbReference type="ARBA" id="ARBA00022801"/>
    </source>
</evidence>
<dbReference type="Pfam" id="PF00722">
    <property type="entry name" value="Glyco_hydro_16"/>
    <property type="match status" value="1"/>
</dbReference>
<keyword evidence="3" id="KW-1015">Disulfide bond</keyword>
<dbReference type="AlphaFoldDB" id="D8RQ67"/>